<feature type="compositionally biased region" description="Basic and acidic residues" evidence="1">
    <location>
        <begin position="116"/>
        <end position="126"/>
    </location>
</feature>
<proteinExistence type="predicted"/>
<evidence type="ECO:0000259" key="4">
    <source>
        <dbReference type="Pfam" id="PF21537"/>
    </source>
</evidence>
<reference evidence="5 6" key="1">
    <citation type="submission" date="2020-08" db="EMBL/GenBank/DDBJ databases">
        <title>Cohnella phylogeny.</title>
        <authorList>
            <person name="Dunlap C."/>
        </authorList>
    </citation>
    <scope>NUCLEOTIDE SEQUENCE [LARGE SCALE GENOMIC DNA]</scope>
    <source>
        <strain evidence="5 6">DSM 25239</strain>
    </source>
</reference>
<comment type="caution">
    <text evidence="5">The sequence shown here is derived from an EMBL/GenBank/DDBJ whole genome shotgun (WGS) entry which is preliminary data.</text>
</comment>
<keyword evidence="2" id="KW-1133">Transmembrane helix</keyword>
<evidence type="ECO:0000256" key="1">
    <source>
        <dbReference type="SAM" id="MobiDB-lite"/>
    </source>
</evidence>
<evidence type="ECO:0000313" key="6">
    <source>
        <dbReference type="Proteomes" id="UP000553776"/>
    </source>
</evidence>
<dbReference type="InterPro" id="IPR048447">
    <property type="entry name" value="DUF1980_C"/>
</dbReference>
<dbReference type="InterPro" id="IPR048493">
    <property type="entry name" value="DUF1980_N"/>
</dbReference>
<evidence type="ECO:0000313" key="5">
    <source>
        <dbReference type="EMBL" id="MBB6694477.1"/>
    </source>
</evidence>
<sequence>MIRFAILLGFAFMFFLLHYTGDINKYINMKYSYLSISAIVLLAFLSLYDFVRGYRQDLAEEKRAAEEKMRKEREAGLTGGGEKDSHLDCGHDSVHEHQHDHQEDVVTGHGHRGHAHDHDHGAFGHSHEPSSKWKRYAGYAILLFPIFTGIFLPVKTLDSSFVAAKGFSFPTLEQDVKNNPGFHQFLRPDTSVFYSKEGYDAVKSKEKNEFAAQSEVVLNDDNFMKGMEVLYNYPSSFMGKAISFEGFAYKGRQVDGDHYFVFRFGFIHCVADSGVFGMLADFPDGTELKNDDWVSVKGKLTWEYYQPLKATIPVLQVSSWSRIDAPKEPYVYRNF</sequence>
<dbReference type="NCBIfam" id="TIGR03943">
    <property type="entry name" value="TIGR03943 family putative permease subunit"/>
    <property type="match status" value="1"/>
</dbReference>
<dbReference type="InterPro" id="IPR015402">
    <property type="entry name" value="DUF1980"/>
</dbReference>
<protein>
    <submittedName>
        <fullName evidence="5">TIGR03943 family protein</fullName>
    </submittedName>
</protein>
<accession>A0A841U128</accession>
<feature type="region of interest" description="Disordered" evidence="1">
    <location>
        <begin position="65"/>
        <end position="126"/>
    </location>
</feature>
<dbReference type="InterPro" id="IPR052955">
    <property type="entry name" value="UPF0703_membrane_permease"/>
</dbReference>
<feature type="transmembrane region" description="Helical" evidence="2">
    <location>
        <begin position="136"/>
        <end position="154"/>
    </location>
</feature>
<gene>
    <name evidence="5" type="ORF">H7B90_24080</name>
</gene>
<dbReference type="RefSeq" id="WP_185138444.1">
    <property type="nucleotide sequence ID" value="NZ_JACJVR010000096.1"/>
</dbReference>
<keyword evidence="2" id="KW-0812">Transmembrane</keyword>
<dbReference type="EMBL" id="JACJVR010000096">
    <property type="protein sequence ID" value="MBB6694477.1"/>
    <property type="molecule type" value="Genomic_DNA"/>
</dbReference>
<evidence type="ECO:0000256" key="2">
    <source>
        <dbReference type="SAM" id="Phobius"/>
    </source>
</evidence>
<dbReference type="Proteomes" id="UP000553776">
    <property type="component" value="Unassembled WGS sequence"/>
</dbReference>
<name>A0A841U128_9BACL</name>
<evidence type="ECO:0000259" key="3">
    <source>
        <dbReference type="Pfam" id="PF09323"/>
    </source>
</evidence>
<feature type="compositionally biased region" description="Basic and acidic residues" evidence="1">
    <location>
        <begin position="65"/>
        <end position="106"/>
    </location>
</feature>
<organism evidence="5 6">
    <name type="scientific">Cohnella xylanilytica</name>
    <dbReference type="NCBI Taxonomy" id="557555"/>
    <lineage>
        <taxon>Bacteria</taxon>
        <taxon>Bacillati</taxon>
        <taxon>Bacillota</taxon>
        <taxon>Bacilli</taxon>
        <taxon>Bacillales</taxon>
        <taxon>Paenibacillaceae</taxon>
        <taxon>Cohnella</taxon>
    </lineage>
</organism>
<dbReference type="Pfam" id="PF21537">
    <property type="entry name" value="DUF1980_C"/>
    <property type="match status" value="1"/>
</dbReference>
<dbReference type="PANTHER" id="PTHR40047:SF1">
    <property type="entry name" value="UPF0703 PROTEIN YCGQ"/>
    <property type="match status" value="1"/>
</dbReference>
<feature type="transmembrane region" description="Helical" evidence="2">
    <location>
        <begin position="30"/>
        <end position="48"/>
    </location>
</feature>
<feature type="domain" description="DUF1980" evidence="4">
    <location>
        <begin position="194"/>
        <end position="333"/>
    </location>
</feature>
<dbReference type="AlphaFoldDB" id="A0A841U128"/>
<dbReference type="PANTHER" id="PTHR40047">
    <property type="entry name" value="UPF0703 PROTEIN YCGQ"/>
    <property type="match status" value="1"/>
</dbReference>
<keyword evidence="2" id="KW-0472">Membrane</keyword>
<dbReference type="Pfam" id="PF09323">
    <property type="entry name" value="DUF1980"/>
    <property type="match status" value="1"/>
</dbReference>
<keyword evidence="6" id="KW-1185">Reference proteome</keyword>
<feature type="domain" description="DUF1980" evidence="3">
    <location>
        <begin position="2"/>
        <end position="167"/>
    </location>
</feature>